<evidence type="ECO:0000313" key="10">
    <source>
        <dbReference type="Proteomes" id="UP001341281"/>
    </source>
</evidence>
<dbReference type="InterPro" id="IPR041588">
    <property type="entry name" value="Integrase_H2C2"/>
</dbReference>
<dbReference type="PROSITE" id="PS50878">
    <property type="entry name" value="RT_POL"/>
    <property type="match status" value="1"/>
</dbReference>
<evidence type="ECO:0000256" key="1">
    <source>
        <dbReference type="ARBA" id="ARBA00022679"/>
    </source>
</evidence>
<evidence type="ECO:0000256" key="3">
    <source>
        <dbReference type="ARBA" id="ARBA00022722"/>
    </source>
</evidence>
<gene>
    <name evidence="9" type="ORF">U9M48_019198</name>
</gene>
<evidence type="ECO:0000313" key="9">
    <source>
        <dbReference type="EMBL" id="WVZ70538.1"/>
    </source>
</evidence>
<dbReference type="InterPro" id="IPR043128">
    <property type="entry name" value="Rev_trsase/Diguanyl_cyclase"/>
</dbReference>
<dbReference type="Gene3D" id="3.10.20.370">
    <property type="match status" value="1"/>
</dbReference>
<dbReference type="GO" id="GO:0004519">
    <property type="term" value="F:endonuclease activity"/>
    <property type="evidence" value="ECO:0007669"/>
    <property type="project" value="UniProtKB-KW"/>
</dbReference>
<keyword evidence="5" id="KW-0378">Hydrolase</keyword>
<evidence type="ECO:0000256" key="7">
    <source>
        <dbReference type="SAM" id="MobiDB-lite"/>
    </source>
</evidence>
<accession>A0AAQ3TBQ0</accession>
<dbReference type="CDD" id="cd09274">
    <property type="entry name" value="RNase_HI_RT_Ty3"/>
    <property type="match status" value="1"/>
</dbReference>
<keyword evidence="10" id="KW-1185">Reference proteome</keyword>
<reference evidence="9 10" key="1">
    <citation type="submission" date="2024-02" db="EMBL/GenBank/DDBJ databases">
        <title>High-quality chromosome-scale genome assembly of Pensacola bahiagrass (Paspalum notatum Flugge var. saurae).</title>
        <authorList>
            <person name="Vega J.M."/>
            <person name="Podio M."/>
            <person name="Orjuela J."/>
            <person name="Siena L.A."/>
            <person name="Pessino S.C."/>
            <person name="Combes M.C."/>
            <person name="Mariac C."/>
            <person name="Albertini E."/>
            <person name="Pupilli F."/>
            <person name="Ortiz J.P.A."/>
            <person name="Leblanc O."/>
        </authorList>
    </citation>
    <scope>NUCLEOTIDE SEQUENCE [LARGE SCALE GENOMIC DNA]</scope>
    <source>
        <strain evidence="9">R1</strain>
        <tissue evidence="9">Leaf</tissue>
    </source>
</reference>
<feature type="domain" description="Reverse transcriptase" evidence="8">
    <location>
        <begin position="1"/>
        <end position="67"/>
    </location>
</feature>
<dbReference type="GO" id="GO:0003964">
    <property type="term" value="F:RNA-directed DNA polymerase activity"/>
    <property type="evidence" value="ECO:0007669"/>
    <property type="project" value="UniProtKB-KW"/>
</dbReference>
<dbReference type="Proteomes" id="UP001341281">
    <property type="component" value="Chromosome 04"/>
</dbReference>
<dbReference type="PANTHER" id="PTHR37984">
    <property type="entry name" value="PROTEIN CBG26694"/>
    <property type="match status" value="1"/>
</dbReference>
<dbReference type="AlphaFoldDB" id="A0AAQ3TBQ0"/>
<dbReference type="Pfam" id="PF17921">
    <property type="entry name" value="Integrase_H2C2"/>
    <property type="match status" value="1"/>
</dbReference>
<proteinExistence type="predicted"/>
<dbReference type="SUPFAM" id="SSF56672">
    <property type="entry name" value="DNA/RNA polymerases"/>
    <property type="match status" value="1"/>
</dbReference>
<name>A0AAQ3TBQ0_PASNO</name>
<dbReference type="InterPro" id="IPR043502">
    <property type="entry name" value="DNA/RNA_pol_sf"/>
</dbReference>
<dbReference type="Gene3D" id="1.10.340.70">
    <property type="match status" value="1"/>
</dbReference>
<dbReference type="InterPro" id="IPR041373">
    <property type="entry name" value="RT_RNaseH"/>
</dbReference>
<evidence type="ECO:0000259" key="8">
    <source>
        <dbReference type="PROSITE" id="PS50878"/>
    </source>
</evidence>
<dbReference type="Pfam" id="PF17917">
    <property type="entry name" value="RT_RNaseH"/>
    <property type="match status" value="1"/>
</dbReference>
<evidence type="ECO:0000256" key="2">
    <source>
        <dbReference type="ARBA" id="ARBA00022695"/>
    </source>
</evidence>
<dbReference type="PANTHER" id="PTHR37984:SF5">
    <property type="entry name" value="PROTEIN NYNRIN-LIKE"/>
    <property type="match status" value="1"/>
</dbReference>
<dbReference type="Pfam" id="PF00078">
    <property type="entry name" value="RVT_1"/>
    <property type="match status" value="1"/>
</dbReference>
<keyword evidence="2" id="KW-0548">Nucleotidyltransferase</keyword>
<dbReference type="InterPro" id="IPR000477">
    <property type="entry name" value="RT_dom"/>
</dbReference>
<evidence type="ECO:0000256" key="6">
    <source>
        <dbReference type="ARBA" id="ARBA00022918"/>
    </source>
</evidence>
<dbReference type="InterPro" id="IPR050951">
    <property type="entry name" value="Retrovirus_Pol_polyprotein"/>
</dbReference>
<keyword evidence="6" id="KW-0695">RNA-directed DNA polymerase</keyword>
<keyword evidence="3" id="KW-0540">Nuclease</keyword>
<dbReference type="GO" id="GO:0016787">
    <property type="term" value="F:hydrolase activity"/>
    <property type="evidence" value="ECO:0007669"/>
    <property type="project" value="UniProtKB-KW"/>
</dbReference>
<protein>
    <recommendedName>
        <fullName evidence="8">Reverse transcriptase domain-containing protein</fullName>
    </recommendedName>
</protein>
<keyword evidence="1" id="KW-0808">Transferase</keyword>
<dbReference type="Gene3D" id="3.30.70.270">
    <property type="match status" value="2"/>
</dbReference>
<organism evidence="9 10">
    <name type="scientific">Paspalum notatum var. saurae</name>
    <dbReference type="NCBI Taxonomy" id="547442"/>
    <lineage>
        <taxon>Eukaryota</taxon>
        <taxon>Viridiplantae</taxon>
        <taxon>Streptophyta</taxon>
        <taxon>Embryophyta</taxon>
        <taxon>Tracheophyta</taxon>
        <taxon>Spermatophyta</taxon>
        <taxon>Magnoliopsida</taxon>
        <taxon>Liliopsida</taxon>
        <taxon>Poales</taxon>
        <taxon>Poaceae</taxon>
        <taxon>PACMAD clade</taxon>
        <taxon>Panicoideae</taxon>
        <taxon>Andropogonodae</taxon>
        <taxon>Paspaleae</taxon>
        <taxon>Paspalinae</taxon>
        <taxon>Paspalum</taxon>
    </lineage>
</organism>
<sequence>MNSVFRKLLRHGVLVFMDDILIYTATLHEYVKLLREVLNIIDKHQFCINLSKCSFAQKAIEYLGHCISALGVATEPSKIRAVQAWPVPSSAKALRGFLGLTGYYRKFIRNYGMLARPLTQLLKKGALVQAPVLAILDFSKPFIVETDASDCGLGAVLMQEGHPVAYLSKSLSGKNIGLSTYEECMAILMAMEKWHPYLQNGEFLLKTEHKSLTYLTEQRATTKLQLKALLKLMDLRYKIVYKKGCTNLAADALSRCQSQGTVTAVSTCTPVWQDRVIEGYEDDPMAQKLLTELSVSSDNKHGYSLHNGVIRFKGRVWLGNNSLAHQHVMQALHSSGIGGHSGFHVTYNRIKRLFAWPKMKEAIKEFVQCCSVCQKAKGEHVKAPGLLEPLPVPTQPWTLVSLDFVEVVVDKLTKYGHFIPLAHPFSALQVAQAHMSNWSQLPPSLATWEKEVDLHRRFSAAPVWGQPGFQGGGSIMAQERIIKSGLAQHAAAAPPALAPGGRAKNCCRRRANARKKGGVPAARSSGRSGAGREGQALL</sequence>
<evidence type="ECO:0000256" key="5">
    <source>
        <dbReference type="ARBA" id="ARBA00022801"/>
    </source>
</evidence>
<dbReference type="EMBL" id="CP144748">
    <property type="protein sequence ID" value="WVZ70538.1"/>
    <property type="molecule type" value="Genomic_DNA"/>
</dbReference>
<feature type="region of interest" description="Disordered" evidence="7">
    <location>
        <begin position="511"/>
        <end position="538"/>
    </location>
</feature>
<keyword evidence="4" id="KW-0255">Endonuclease</keyword>
<evidence type="ECO:0000256" key="4">
    <source>
        <dbReference type="ARBA" id="ARBA00022759"/>
    </source>
</evidence>